<dbReference type="EMBL" id="JASSZA010000012">
    <property type="protein sequence ID" value="KAK2096550.1"/>
    <property type="molecule type" value="Genomic_DNA"/>
</dbReference>
<dbReference type="PANTHER" id="PTHR23158:SF38">
    <property type="entry name" value="MELANOMA INHIBITORY ACTIVITY PROTEIN 2"/>
    <property type="match status" value="1"/>
</dbReference>
<feature type="coiled-coil region" evidence="2">
    <location>
        <begin position="37"/>
        <end position="160"/>
    </location>
</feature>
<name>A0ABQ9UIE3_SAGOE</name>
<comment type="caution">
    <text evidence="3">The sequence shown here is derived from an EMBL/GenBank/DDBJ whole genome shotgun (WGS) entry which is preliminary data.</text>
</comment>
<reference evidence="3 4" key="1">
    <citation type="submission" date="2023-05" db="EMBL/GenBank/DDBJ databases">
        <title>B98-5 Cell Line De Novo Hybrid Assembly: An Optical Mapping Approach.</title>
        <authorList>
            <person name="Kananen K."/>
            <person name="Auerbach J.A."/>
            <person name="Kautto E."/>
            <person name="Blachly J.S."/>
        </authorList>
    </citation>
    <scope>NUCLEOTIDE SEQUENCE [LARGE SCALE GENOMIC DNA]</scope>
    <source>
        <strain evidence="3">B95-8</strain>
        <tissue evidence="3">Cell line</tissue>
    </source>
</reference>
<proteinExistence type="predicted"/>
<dbReference type="Proteomes" id="UP001266305">
    <property type="component" value="Unassembled WGS sequence"/>
</dbReference>
<dbReference type="PANTHER" id="PTHR23158">
    <property type="entry name" value="MELANOMA INHIBITORY ACTIVITY-RELATED"/>
    <property type="match status" value="1"/>
</dbReference>
<evidence type="ECO:0000256" key="1">
    <source>
        <dbReference type="ARBA" id="ARBA00023054"/>
    </source>
</evidence>
<evidence type="ECO:0000313" key="3">
    <source>
        <dbReference type="EMBL" id="KAK2096550.1"/>
    </source>
</evidence>
<gene>
    <name evidence="3" type="primary">MIA2_15</name>
    <name evidence="3" type="ORF">P7K49_025584</name>
</gene>
<protein>
    <submittedName>
        <fullName evidence="3">Melanoma inhibitory activity protein 2</fullName>
    </submittedName>
</protein>
<dbReference type="InterPro" id="IPR051500">
    <property type="entry name" value="cTAGE_MIA/OTOR"/>
</dbReference>
<accession>A0ABQ9UIE3</accession>
<organism evidence="3 4">
    <name type="scientific">Saguinus oedipus</name>
    <name type="common">Cotton-top tamarin</name>
    <name type="synonym">Oedipomidas oedipus</name>
    <dbReference type="NCBI Taxonomy" id="9490"/>
    <lineage>
        <taxon>Eukaryota</taxon>
        <taxon>Metazoa</taxon>
        <taxon>Chordata</taxon>
        <taxon>Craniata</taxon>
        <taxon>Vertebrata</taxon>
        <taxon>Euteleostomi</taxon>
        <taxon>Mammalia</taxon>
        <taxon>Eutheria</taxon>
        <taxon>Euarchontoglires</taxon>
        <taxon>Primates</taxon>
        <taxon>Haplorrhini</taxon>
        <taxon>Platyrrhini</taxon>
        <taxon>Cebidae</taxon>
        <taxon>Callitrichinae</taxon>
        <taxon>Saguinus</taxon>
    </lineage>
</organism>
<evidence type="ECO:0000256" key="2">
    <source>
        <dbReference type="SAM" id="Coils"/>
    </source>
</evidence>
<keyword evidence="4" id="KW-1185">Reference proteome</keyword>
<feature type="coiled-coil region" evidence="2">
    <location>
        <begin position="244"/>
        <end position="362"/>
    </location>
</feature>
<sequence length="496" mass="57633">MLSELVEKKCKLLEKSRHVQQEYEGYEVESSLKDNSFEKEAAEAQSLEAACEKLNRSISEIEDEIVYLEKELKEEKSKHTDKLLADISKTIESLEDHSKFLESQIAEAKMTFSIFQMNKKQLNIAIKDAFNENSQLQESHTQLLQEAEVWKEQVSELNKQKISFEDSKVHTEQVLIDKDDHIKTLTEHLLKIKDWAAMLGEDKTDDHNLKLEMNNELENGAYLDDTPKGALKKLIHAAKLHTSLKTLEEERNKIYVQLSKINETEKDLGDHIKHLQSEQASLQSENTHFESENQKLQQQLKVMTELHEETAMRLYKKLENEEKLSKVDRKINNTTDQLESYRKQAKDLEEKLERMILSYEGQMISYKKKEHENWLAAQTAEGILDDFRKENAHKRPMLNKMEFKFKFLHKDPSVLDVPNTGFDREYYPYVTKMRRGPLCSPPPPGIGLGVSPHYFPPRDFPGPPYAPFARRNAHPPTAFPPYLPPTPRSFLPTPIC</sequence>
<keyword evidence="1 2" id="KW-0175">Coiled coil</keyword>
<evidence type="ECO:0000313" key="4">
    <source>
        <dbReference type="Proteomes" id="UP001266305"/>
    </source>
</evidence>